<accession>A0A7X4LMI1</accession>
<evidence type="ECO:0008006" key="5">
    <source>
        <dbReference type="Google" id="ProtNLM"/>
    </source>
</evidence>
<reference evidence="3 4" key="1">
    <citation type="submission" date="2019-10" db="EMBL/GenBank/DDBJ databases">
        <title>Vibrio sp. nov. isolated from a shrimp pond.</title>
        <authorList>
            <person name="Gomez-Gil B."/>
            <person name="Enciso-Ibarra J."/>
            <person name="Enciso-Ibarra K."/>
            <person name="Bolan-Mejia C."/>
        </authorList>
    </citation>
    <scope>NUCLEOTIDE SEQUENCE [LARGE SCALE GENOMIC DNA]</scope>
    <source>
        <strain evidence="3 4">CAIM 722</strain>
    </source>
</reference>
<dbReference type="InterPro" id="IPR044922">
    <property type="entry name" value="DUF2063_N_sf"/>
</dbReference>
<name>A0A7X4LMI1_9VIBR</name>
<dbReference type="Gene3D" id="1.10.150.690">
    <property type="entry name" value="DUF2063"/>
    <property type="match status" value="1"/>
</dbReference>
<dbReference type="Proteomes" id="UP000462621">
    <property type="component" value="Unassembled WGS sequence"/>
</dbReference>
<evidence type="ECO:0000313" key="4">
    <source>
        <dbReference type="Proteomes" id="UP000462621"/>
    </source>
</evidence>
<keyword evidence="4" id="KW-1185">Reference proteome</keyword>
<dbReference type="Gene3D" id="3.90.930.50">
    <property type="match status" value="1"/>
</dbReference>
<sequence length="245" mass="28440">MPDKERTMSAPNSLREFQLSFGRYLRADDTSPPPPCVDHNRAAIYKDLLNNNVAGFINQCFPVTRSLIPTPQWTQLCQHFFTEWRSPSPLFRDIPHQFLEFIQQSHYLDELPAWFTDLAHYEWVELYLETVQVDSIEPTLGKLTLNQPVIPLVYSWPVQQLCVDWIPDTPQETYLIALRTATHDIKFISANAPTLLILHELCESPLTEEALVRRLAVQLGRPCDDAFYHHCQQVIEQLTEQQVLL</sequence>
<protein>
    <recommendedName>
        <fullName evidence="5">DNA-binding domain-containing protein</fullName>
    </recommendedName>
</protein>
<organism evidence="3 4">
    <name type="scientific">Vibrio eleionomae</name>
    <dbReference type="NCBI Taxonomy" id="2653505"/>
    <lineage>
        <taxon>Bacteria</taxon>
        <taxon>Pseudomonadati</taxon>
        <taxon>Pseudomonadota</taxon>
        <taxon>Gammaproteobacteria</taxon>
        <taxon>Vibrionales</taxon>
        <taxon>Vibrionaceae</taxon>
        <taxon>Vibrio</taxon>
    </lineage>
</organism>
<proteinExistence type="predicted"/>
<comment type="caution">
    <text evidence="3">The sequence shown here is derived from an EMBL/GenBank/DDBJ whole genome shotgun (WGS) entry which is preliminary data.</text>
</comment>
<gene>
    <name evidence="3" type="ORF">F9817_13765</name>
</gene>
<feature type="domain" description="NGO1945-like C-terminal" evidence="2">
    <location>
        <begin position="153"/>
        <end position="238"/>
    </location>
</feature>
<dbReference type="Pfam" id="PF09836">
    <property type="entry name" value="DUF2063"/>
    <property type="match status" value="1"/>
</dbReference>
<evidence type="ECO:0000259" key="1">
    <source>
        <dbReference type="Pfam" id="PF09836"/>
    </source>
</evidence>
<evidence type="ECO:0000259" key="2">
    <source>
        <dbReference type="Pfam" id="PF22106"/>
    </source>
</evidence>
<evidence type="ECO:0000313" key="3">
    <source>
        <dbReference type="EMBL" id="MZI94261.1"/>
    </source>
</evidence>
<dbReference type="InterPro" id="IPR054098">
    <property type="entry name" value="NGO1945-like_C"/>
</dbReference>
<dbReference type="EMBL" id="WEKT01000026">
    <property type="protein sequence ID" value="MZI94261.1"/>
    <property type="molecule type" value="Genomic_DNA"/>
</dbReference>
<dbReference type="InterPro" id="IPR018640">
    <property type="entry name" value="DUF2063"/>
</dbReference>
<dbReference type="Pfam" id="PF22106">
    <property type="entry name" value="NGO1945_C"/>
    <property type="match status" value="1"/>
</dbReference>
<feature type="domain" description="Putative DNA-binding" evidence="1">
    <location>
        <begin position="16"/>
        <end position="102"/>
    </location>
</feature>
<dbReference type="AlphaFoldDB" id="A0A7X4LMI1"/>